<organism evidence="1">
    <name type="scientific">Arundo donax</name>
    <name type="common">Giant reed</name>
    <name type="synonym">Donax arundinaceus</name>
    <dbReference type="NCBI Taxonomy" id="35708"/>
    <lineage>
        <taxon>Eukaryota</taxon>
        <taxon>Viridiplantae</taxon>
        <taxon>Streptophyta</taxon>
        <taxon>Embryophyta</taxon>
        <taxon>Tracheophyta</taxon>
        <taxon>Spermatophyta</taxon>
        <taxon>Magnoliopsida</taxon>
        <taxon>Liliopsida</taxon>
        <taxon>Poales</taxon>
        <taxon>Poaceae</taxon>
        <taxon>PACMAD clade</taxon>
        <taxon>Arundinoideae</taxon>
        <taxon>Arundineae</taxon>
        <taxon>Arundo</taxon>
    </lineage>
</organism>
<reference evidence="1" key="1">
    <citation type="submission" date="2014-09" db="EMBL/GenBank/DDBJ databases">
        <authorList>
            <person name="Magalhaes I.L.F."/>
            <person name="Oliveira U."/>
            <person name="Santos F.R."/>
            <person name="Vidigal T.H.D.A."/>
            <person name="Brescovit A.D."/>
            <person name="Santos A.J."/>
        </authorList>
    </citation>
    <scope>NUCLEOTIDE SEQUENCE</scope>
    <source>
        <tissue evidence="1">Shoot tissue taken approximately 20 cm above the soil surface</tissue>
    </source>
</reference>
<dbReference type="EMBL" id="GBRH01215518">
    <property type="protein sequence ID" value="JAD82377.1"/>
    <property type="molecule type" value="Transcribed_RNA"/>
</dbReference>
<accession>A0A0A9DF42</accession>
<proteinExistence type="predicted"/>
<dbReference type="AlphaFoldDB" id="A0A0A9DF42"/>
<evidence type="ECO:0000313" key="1">
    <source>
        <dbReference type="EMBL" id="JAD82377.1"/>
    </source>
</evidence>
<reference evidence="1" key="2">
    <citation type="journal article" date="2015" name="Data Brief">
        <title>Shoot transcriptome of the giant reed, Arundo donax.</title>
        <authorList>
            <person name="Barrero R.A."/>
            <person name="Guerrero F.D."/>
            <person name="Moolhuijzen P."/>
            <person name="Goolsby J.A."/>
            <person name="Tidwell J."/>
            <person name="Bellgard S.E."/>
            <person name="Bellgard M.I."/>
        </authorList>
    </citation>
    <scope>NUCLEOTIDE SEQUENCE</scope>
    <source>
        <tissue evidence="1">Shoot tissue taken approximately 20 cm above the soil surface</tissue>
    </source>
</reference>
<protein>
    <submittedName>
        <fullName evidence="1">Uncharacterized protein</fullName>
    </submittedName>
</protein>
<name>A0A0A9DF42_ARUDO</name>
<sequence length="50" mass="5830">MQTLPKMPIRSSFFFSHKPPKSILLLKPELKSNKDMLAAQQFHKNFVEIS</sequence>